<proteinExistence type="predicted"/>
<dbReference type="Proteomes" id="UP000427769">
    <property type="component" value="Chromosome"/>
</dbReference>
<evidence type="ECO:0000313" key="2">
    <source>
        <dbReference type="Proteomes" id="UP000427769"/>
    </source>
</evidence>
<dbReference type="AlphaFoldDB" id="A0A5K7ZA91"/>
<dbReference type="KEGG" id="dwd:DSCW_63690"/>
<reference evidence="1 2" key="1">
    <citation type="submission" date="2019-11" db="EMBL/GenBank/DDBJ databases">
        <title>Comparative genomics of hydrocarbon-degrading Desulfosarcina strains.</title>
        <authorList>
            <person name="Watanabe M."/>
            <person name="Kojima H."/>
            <person name="Fukui M."/>
        </authorList>
    </citation>
    <scope>NUCLEOTIDE SEQUENCE [LARGE SCALE GENOMIC DNA]</scope>
    <source>
        <strain evidence="1 2">PP31</strain>
    </source>
</reference>
<gene>
    <name evidence="1" type="ORF">DSCW_63690</name>
</gene>
<dbReference type="EMBL" id="AP021875">
    <property type="protein sequence ID" value="BBO78952.1"/>
    <property type="molecule type" value="Genomic_DNA"/>
</dbReference>
<sequence>MDMNQDTTRVLYAAILKLLRPLVRMALKRGVSFKTFASLLKWVYYDVARENFTIEGRKQTHSRISVITGLTRKEVKRLSELDPPMSREQREKYNRAARVVSGWRREAGCLDEQGRPVAIPISGEGATFETLVKKFSGDMPPRAVLDELIRVGALQLEPDNRVRLVHEAFTPTADEAIKFHILGTDVNLLISTIENNIDKNGHEPYFQRKVYYDNLPDEVLADFRKMSRRQAQQLLNDLDSYLAINDRDVNPGIKGTGRNVAGVGIYYFEKSFDEED</sequence>
<accession>A0A5K7ZA91</accession>
<dbReference type="Pfam" id="PF20112">
    <property type="entry name" value="DUF6502"/>
    <property type="match status" value="1"/>
</dbReference>
<organism evidence="1 2">
    <name type="scientific">Desulfosarcina widdelii</name>
    <dbReference type="NCBI Taxonomy" id="947919"/>
    <lineage>
        <taxon>Bacteria</taxon>
        <taxon>Pseudomonadati</taxon>
        <taxon>Thermodesulfobacteriota</taxon>
        <taxon>Desulfobacteria</taxon>
        <taxon>Desulfobacterales</taxon>
        <taxon>Desulfosarcinaceae</taxon>
        <taxon>Desulfosarcina</taxon>
    </lineage>
</organism>
<name>A0A5K7ZA91_9BACT</name>
<evidence type="ECO:0000313" key="1">
    <source>
        <dbReference type="EMBL" id="BBO78952.1"/>
    </source>
</evidence>
<keyword evidence="2" id="KW-1185">Reference proteome</keyword>
<dbReference type="InterPro" id="IPR045445">
    <property type="entry name" value="DUF6502"/>
</dbReference>
<protein>
    <submittedName>
        <fullName evidence="1">Uncharacterized protein</fullName>
    </submittedName>
</protein>